<name>A0ACC3Z4G7_COLTU</name>
<sequence>MGETGVEFDVCPVSRGAEGLAWHGKAWYGMAGSGQSSSDQGCRLPGESGVGAAQSLLNMAESESRGAILVNIIFLASLLVRSDIASEQPGEVRSAL</sequence>
<keyword evidence="2" id="KW-1185">Reference proteome</keyword>
<comment type="caution">
    <text evidence="1">The sequence shown here is derived from an EMBL/GenBank/DDBJ whole genome shotgun (WGS) entry which is preliminary data.</text>
</comment>
<proteinExistence type="predicted"/>
<accession>A0ACC3Z4G7</accession>
<dbReference type="Proteomes" id="UP000805649">
    <property type="component" value="Unassembled WGS sequence"/>
</dbReference>
<evidence type="ECO:0000313" key="1">
    <source>
        <dbReference type="EMBL" id="KAL0938993.1"/>
    </source>
</evidence>
<gene>
    <name evidence="1" type="ORF">CTRU02_205603</name>
</gene>
<reference evidence="1 2" key="1">
    <citation type="journal article" date="2020" name="Phytopathology">
        <title>Genome Sequence Resources of Colletotrichum truncatum, C. plurivorum, C. musicola, and C. sojae: Four Species Pathogenic to Soybean (Glycine max).</title>
        <authorList>
            <person name="Rogerio F."/>
            <person name="Boufleur T.R."/>
            <person name="Ciampi-Guillardi M."/>
            <person name="Sukno S.A."/>
            <person name="Thon M.R."/>
            <person name="Massola Junior N.S."/>
            <person name="Baroncelli R."/>
        </authorList>
    </citation>
    <scope>NUCLEOTIDE SEQUENCE [LARGE SCALE GENOMIC DNA]</scope>
    <source>
        <strain evidence="1 2">CMES1059</strain>
    </source>
</reference>
<dbReference type="EMBL" id="VUJX02000003">
    <property type="protein sequence ID" value="KAL0938993.1"/>
    <property type="molecule type" value="Genomic_DNA"/>
</dbReference>
<evidence type="ECO:0000313" key="2">
    <source>
        <dbReference type="Proteomes" id="UP000805649"/>
    </source>
</evidence>
<organism evidence="1 2">
    <name type="scientific">Colletotrichum truncatum</name>
    <name type="common">Anthracnose fungus</name>
    <name type="synonym">Colletotrichum capsici</name>
    <dbReference type="NCBI Taxonomy" id="5467"/>
    <lineage>
        <taxon>Eukaryota</taxon>
        <taxon>Fungi</taxon>
        <taxon>Dikarya</taxon>
        <taxon>Ascomycota</taxon>
        <taxon>Pezizomycotina</taxon>
        <taxon>Sordariomycetes</taxon>
        <taxon>Hypocreomycetidae</taxon>
        <taxon>Glomerellales</taxon>
        <taxon>Glomerellaceae</taxon>
        <taxon>Colletotrichum</taxon>
        <taxon>Colletotrichum truncatum species complex</taxon>
    </lineage>
</organism>
<protein>
    <submittedName>
        <fullName evidence="1">Uncharacterized protein</fullName>
    </submittedName>
</protein>